<dbReference type="InterPro" id="IPR053139">
    <property type="entry name" value="Surface_bspA-like"/>
</dbReference>
<proteinExistence type="predicted"/>
<keyword evidence="2" id="KW-1185">Reference proteome</keyword>
<dbReference type="PANTHER" id="PTHR45661">
    <property type="entry name" value="SURFACE ANTIGEN"/>
    <property type="match status" value="1"/>
</dbReference>
<dbReference type="SUPFAM" id="SSF52058">
    <property type="entry name" value="L domain-like"/>
    <property type="match status" value="1"/>
</dbReference>
<evidence type="ECO:0000313" key="1">
    <source>
        <dbReference type="EMBL" id="CAJ1964630.1"/>
    </source>
</evidence>
<comment type="caution">
    <text evidence="1">The sequence shown here is derived from an EMBL/GenBank/DDBJ whole genome shotgun (WGS) entry which is preliminary data.</text>
</comment>
<dbReference type="AlphaFoldDB" id="A0AAD2PX33"/>
<sequence length="504" mass="56260">MADAEDGLDSILSEVELDADYFPADSVQSYFEMAEAVVAPLPLESIDVNRHREESAPPQRQNRHQLDVSEATDHIITTSSLSDDHILFIYRGEEDGSVPEDVTHVQIEEGTRQIAEQVFRDCNDLMSIDLERSGIESIGYMSFGSCWLLGNITLPQTLSNIGPAAFFDCHTLTDISLPFGLRTISRYTFVDCSSLRNVKLSPALNVIGENAFAHCIQLQSIELPEGVQEIQSESFRGCKSLVLIALPSTLERTGENIFRGAKLLQEKLGESNDDIIRALTCRFSKLPLQQWSYSQGVDPTVSSLQSVLNAMYSDVAVLDDCKHVDIFGMSPFHVLALALSPKAALFQAMMEHSDAHSSRLLVERDDFGKTALEYLCLKNTMEAPEAIRYILQRITSTKTTTCLGLAQWRQKICHLASLCSAEDMDRVVRLENIQMVQESWRLYTTMEKISILEQALWKVKMAILQCNGDDMDLNAIVLNREASRIQCGADIVIPNVLSYCSGEE</sequence>
<protein>
    <submittedName>
        <fullName evidence="1">Uncharacterized protein</fullName>
    </submittedName>
</protein>
<name>A0AAD2PX33_9STRA</name>
<dbReference type="PANTHER" id="PTHR45661:SF3">
    <property type="entry name" value="IG-LIKE DOMAIN-CONTAINING PROTEIN"/>
    <property type="match status" value="1"/>
</dbReference>
<dbReference type="EMBL" id="CAKOGP040002191">
    <property type="protein sequence ID" value="CAJ1964630.1"/>
    <property type="molecule type" value="Genomic_DNA"/>
</dbReference>
<evidence type="ECO:0000313" key="2">
    <source>
        <dbReference type="Proteomes" id="UP001295423"/>
    </source>
</evidence>
<dbReference type="Gene3D" id="3.80.10.10">
    <property type="entry name" value="Ribonuclease Inhibitor"/>
    <property type="match status" value="1"/>
</dbReference>
<dbReference type="InterPro" id="IPR026906">
    <property type="entry name" value="LRR_5"/>
</dbReference>
<reference evidence="1" key="1">
    <citation type="submission" date="2023-08" db="EMBL/GenBank/DDBJ databases">
        <authorList>
            <person name="Audoor S."/>
            <person name="Bilcke G."/>
        </authorList>
    </citation>
    <scope>NUCLEOTIDE SEQUENCE</scope>
</reference>
<accession>A0AAD2PX33</accession>
<organism evidence="1 2">
    <name type="scientific">Cylindrotheca closterium</name>
    <dbReference type="NCBI Taxonomy" id="2856"/>
    <lineage>
        <taxon>Eukaryota</taxon>
        <taxon>Sar</taxon>
        <taxon>Stramenopiles</taxon>
        <taxon>Ochrophyta</taxon>
        <taxon>Bacillariophyta</taxon>
        <taxon>Bacillariophyceae</taxon>
        <taxon>Bacillariophycidae</taxon>
        <taxon>Bacillariales</taxon>
        <taxon>Bacillariaceae</taxon>
        <taxon>Cylindrotheca</taxon>
    </lineage>
</organism>
<dbReference type="InterPro" id="IPR032675">
    <property type="entry name" value="LRR_dom_sf"/>
</dbReference>
<gene>
    <name evidence="1" type="ORF">CYCCA115_LOCUS20725</name>
</gene>
<dbReference type="Pfam" id="PF13306">
    <property type="entry name" value="LRR_5"/>
    <property type="match status" value="1"/>
</dbReference>
<dbReference type="Proteomes" id="UP001295423">
    <property type="component" value="Unassembled WGS sequence"/>
</dbReference>